<dbReference type="EMBL" id="AEVB01000025">
    <property type="protein sequence ID" value="EFW89006.1"/>
    <property type="molecule type" value="Genomic_DNA"/>
</dbReference>
<evidence type="ECO:0000313" key="2">
    <source>
        <dbReference type="EMBL" id="EFW89006.1"/>
    </source>
</evidence>
<dbReference type="GO" id="GO:0005829">
    <property type="term" value="C:cytosol"/>
    <property type="evidence" value="ECO:0007669"/>
    <property type="project" value="TreeGrafter"/>
</dbReference>
<accession>E8JPB2</accession>
<dbReference type="eggNOG" id="COG0775">
    <property type="taxonomic scope" value="Bacteria"/>
</dbReference>
<organism evidence="2 3">
    <name type="scientific">Streptococcus equinus ATCC 9812</name>
    <dbReference type="NCBI Taxonomy" id="525379"/>
    <lineage>
        <taxon>Bacteria</taxon>
        <taxon>Bacillati</taxon>
        <taxon>Bacillota</taxon>
        <taxon>Bacilli</taxon>
        <taxon>Lactobacillales</taxon>
        <taxon>Streptococcaceae</taxon>
        <taxon>Streptococcus</taxon>
    </lineage>
</organism>
<dbReference type="InterPro" id="IPR000845">
    <property type="entry name" value="Nucleoside_phosphorylase_d"/>
</dbReference>
<comment type="caution">
    <text evidence="2">The sequence shown here is derived from an EMBL/GenBank/DDBJ whole genome shotgun (WGS) entry which is preliminary data.</text>
</comment>
<dbReference type="Pfam" id="PF01048">
    <property type="entry name" value="PNP_UDP_1"/>
    <property type="match status" value="1"/>
</dbReference>
<dbReference type="CDD" id="cd09008">
    <property type="entry name" value="MTAN"/>
    <property type="match status" value="1"/>
</dbReference>
<dbReference type="SUPFAM" id="SSF53167">
    <property type="entry name" value="Purine and uridine phosphorylases"/>
    <property type="match status" value="1"/>
</dbReference>
<feature type="domain" description="Nucleoside phosphorylase" evidence="1">
    <location>
        <begin position="18"/>
        <end position="224"/>
    </location>
</feature>
<evidence type="ECO:0000313" key="3">
    <source>
        <dbReference type="Proteomes" id="UP000005699"/>
    </source>
</evidence>
<protein>
    <submittedName>
        <fullName evidence="2">Phosphorylase family</fullName>
    </submittedName>
</protein>
<dbReference type="AlphaFoldDB" id="E8JPB2"/>
<dbReference type="GO" id="GO:0008782">
    <property type="term" value="F:adenosylhomocysteine nucleosidase activity"/>
    <property type="evidence" value="ECO:0007669"/>
    <property type="project" value="TreeGrafter"/>
</dbReference>
<dbReference type="GO" id="GO:0019284">
    <property type="term" value="P:L-methionine salvage from S-adenosylmethionine"/>
    <property type="evidence" value="ECO:0007669"/>
    <property type="project" value="TreeGrafter"/>
</dbReference>
<dbReference type="HOGENOM" id="CLU_031248_6_0_9"/>
<proteinExistence type="predicted"/>
<dbReference type="GO" id="GO:0008930">
    <property type="term" value="F:methylthioadenosine nucleosidase activity"/>
    <property type="evidence" value="ECO:0007669"/>
    <property type="project" value="TreeGrafter"/>
</dbReference>
<evidence type="ECO:0000259" key="1">
    <source>
        <dbReference type="Pfam" id="PF01048"/>
    </source>
</evidence>
<sequence>MIMKKIGMVVAVEIQSVMRKYADKLKKEDVRGFTVYSVTFDDKILYIMQSGAGEIRAAACTQLLISLFDVDLIVNYGVVGALTEELKVTNICLVEKVVHYDMDTSAADHCEVGRYLEYRDIYLPTTKAYVQLIKKQHPFIHPVICASGDKFIADETKKRALNQDFNADICDMESAAIVLICDQNKVPNLILKTVSDSITGGAEEFRSSIENAADICLEILDNILKEF</sequence>
<dbReference type="PANTHER" id="PTHR46832">
    <property type="entry name" value="5'-METHYLTHIOADENOSINE/S-ADENOSYLHOMOCYSTEINE NUCLEOSIDASE"/>
    <property type="match status" value="1"/>
</dbReference>
<dbReference type="GO" id="GO:0009116">
    <property type="term" value="P:nucleoside metabolic process"/>
    <property type="evidence" value="ECO:0007669"/>
    <property type="project" value="InterPro"/>
</dbReference>
<name>E8JPB2_STREI</name>
<dbReference type="Gene3D" id="3.40.50.1580">
    <property type="entry name" value="Nucleoside phosphorylase domain"/>
    <property type="match status" value="1"/>
</dbReference>
<reference evidence="2 3" key="1">
    <citation type="submission" date="2010-12" db="EMBL/GenBank/DDBJ databases">
        <authorList>
            <person name="Muzny D."/>
            <person name="Qin X."/>
            <person name="Deng J."/>
            <person name="Jiang H."/>
            <person name="Liu Y."/>
            <person name="Qu J."/>
            <person name="Song X.-Z."/>
            <person name="Zhang L."/>
            <person name="Thornton R."/>
            <person name="Coyle M."/>
            <person name="Francisco L."/>
            <person name="Jackson L."/>
            <person name="Javaid M."/>
            <person name="Korchina V."/>
            <person name="Kovar C."/>
            <person name="Mata R."/>
            <person name="Mathew T."/>
            <person name="Ngo R."/>
            <person name="Nguyen L."/>
            <person name="Nguyen N."/>
            <person name="Okwuonu G."/>
            <person name="Ongeri F."/>
            <person name="Pham C."/>
            <person name="Simmons D."/>
            <person name="Wilczek-Boney K."/>
            <person name="Hale W."/>
            <person name="Jakkamsetti A."/>
            <person name="Pham P."/>
            <person name="Ruth R."/>
            <person name="San Lucas F."/>
            <person name="Warren J."/>
            <person name="Zhang J."/>
            <person name="Zhao Z."/>
            <person name="Zhou C."/>
            <person name="Zhu D."/>
            <person name="Lee S."/>
            <person name="Bess C."/>
            <person name="Blankenburg K."/>
            <person name="Forbes L."/>
            <person name="Fu Q."/>
            <person name="Gubbala S."/>
            <person name="Hirani K."/>
            <person name="Jayaseelan J.C."/>
            <person name="Lara F."/>
            <person name="Munidasa M."/>
            <person name="Palculict T."/>
            <person name="Patil S."/>
            <person name="Pu L.-L."/>
            <person name="Saada N."/>
            <person name="Tang L."/>
            <person name="Weissenberger G."/>
            <person name="Zhu Y."/>
            <person name="Hemphill L."/>
            <person name="Shang Y."/>
            <person name="Youmans B."/>
            <person name="Ayvaz T."/>
            <person name="Ross M."/>
            <person name="Santibanez J."/>
            <person name="Aqrawi P."/>
            <person name="Gross S."/>
            <person name="Joshi V."/>
            <person name="Fowler G."/>
            <person name="Nazareth L."/>
            <person name="Reid J."/>
            <person name="Worley K."/>
            <person name="Petrosino J."/>
            <person name="Highlander S."/>
            <person name="Gibbs R."/>
        </authorList>
    </citation>
    <scope>NUCLEOTIDE SEQUENCE [LARGE SCALE GENOMIC DNA]</scope>
    <source>
        <strain evidence="2 3">ATCC 9812</strain>
    </source>
</reference>
<gene>
    <name evidence="2" type="ORF">HMPREF0819_0835</name>
</gene>
<dbReference type="Proteomes" id="UP000005699">
    <property type="component" value="Unassembled WGS sequence"/>
</dbReference>
<dbReference type="PANTHER" id="PTHR46832:SF1">
    <property type="entry name" value="5'-METHYLTHIOADENOSINE_S-ADENOSYLHOMOCYSTEINE NUCLEOSIDASE"/>
    <property type="match status" value="1"/>
</dbReference>
<dbReference type="InterPro" id="IPR035994">
    <property type="entry name" value="Nucleoside_phosphorylase_sf"/>
</dbReference>